<comment type="similarity">
    <text evidence="1">Belongs to the TPP enzyme family.</text>
</comment>
<protein>
    <recommendedName>
        <fullName evidence="2">Thiamine pyrophosphate enzyme TPP-binding domain-containing protein</fullName>
    </recommendedName>
</protein>
<dbReference type="InterPro" id="IPR045229">
    <property type="entry name" value="TPP_enz"/>
</dbReference>
<name>A0A7K0G4V4_9SPHI</name>
<dbReference type="PANTHER" id="PTHR18968">
    <property type="entry name" value="THIAMINE PYROPHOSPHATE ENZYMES"/>
    <property type="match status" value="1"/>
</dbReference>
<evidence type="ECO:0000256" key="1">
    <source>
        <dbReference type="ARBA" id="ARBA00007812"/>
    </source>
</evidence>
<dbReference type="EMBL" id="WKKH01000080">
    <property type="protein sequence ID" value="MRX78843.1"/>
    <property type="molecule type" value="Genomic_DNA"/>
</dbReference>
<evidence type="ECO:0000313" key="4">
    <source>
        <dbReference type="Proteomes" id="UP000487757"/>
    </source>
</evidence>
<comment type="caution">
    <text evidence="3">The sequence shown here is derived from an EMBL/GenBank/DDBJ whole genome shotgun (WGS) entry which is preliminary data.</text>
</comment>
<organism evidence="3 4">
    <name type="scientific">Pedobacter petrophilus</name>
    <dbReference type="NCBI Taxonomy" id="1908241"/>
    <lineage>
        <taxon>Bacteria</taxon>
        <taxon>Pseudomonadati</taxon>
        <taxon>Bacteroidota</taxon>
        <taxon>Sphingobacteriia</taxon>
        <taxon>Sphingobacteriales</taxon>
        <taxon>Sphingobacteriaceae</taxon>
        <taxon>Pedobacter</taxon>
    </lineage>
</organism>
<evidence type="ECO:0000313" key="3">
    <source>
        <dbReference type="EMBL" id="MRX78843.1"/>
    </source>
</evidence>
<dbReference type="OrthoDB" id="4494979at2"/>
<accession>A0A7K0G4V4</accession>
<dbReference type="GO" id="GO:0005948">
    <property type="term" value="C:acetolactate synthase complex"/>
    <property type="evidence" value="ECO:0007669"/>
    <property type="project" value="TreeGrafter"/>
</dbReference>
<dbReference type="Proteomes" id="UP000487757">
    <property type="component" value="Unassembled WGS sequence"/>
</dbReference>
<dbReference type="SUPFAM" id="SSF52518">
    <property type="entry name" value="Thiamin diphosphate-binding fold (THDP-binding)"/>
    <property type="match status" value="1"/>
</dbReference>
<keyword evidence="4" id="KW-1185">Reference proteome</keyword>
<gene>
    <name evidence="3" type="ORF">GJU39_22465</name>
</gene>
<dbReference type="GO" id="GO:0003984">
    <property type="term" value="F:acetolactate synthase activity"/>
    <property type="evidence" value="ECO:0007669"/>
    <property type="project" value="TreeGrafter"/>
</dbReference>
<dbReference type="GO" id="GO:0030976">
    <property type="term" value="F:thiamine pyrophosphate binding"/>
    <property type="evidence" value="ECO:0007669"/>
    <property type="project" value="InterPro"/>
</dbReference>
<dbReference type="GO" id="GO:0009097">
    <property type="term" value="P:isoleucine biosynthetic process"/>
    <property type="evidence" value="ECO:0007669"/>
    <property type="project" value="TreeGrafter"/>
</dbReference>
<dbReference type="InterPro" id="IPR029061">
    <property type="entry name" value="THDP-binding"/>
</dbReference>
<dbReference type="PANTHER" id="PTHR18968:SF129">
    <property type="entry name" value="ACETOLACTATE SYNTHASE"/>
    <property type="match status" value="1"/>
</dbReference>
<sequence>MIKLFVYKNLIIGLNDNAYGMIQSKHEDLGFKNYGLDYGNPDFVKYAESFGADGYKPDSVEEFQQTFKKVLNLKGVHLIDLAIDYSLNHEILNLLLKKYSSELKK</sequence>
<proteinExistence type="inferred from homology"/>
<dbReference type="GO" id="GO:0050660">
    <property type="term" value="F:flavin adenine dinucleotide binding"/>
    <property type="evidence" value="ECO:0007669"/>
    <property type="project" value="TreeGrafter"/>
</dbReference>
<dbReference type="GO" id="GO:0009099">
    <property type="term" value="P:L-valine biosynthetic process"/>
    <property type="evidence" value="ECO:0007669"/>
    <property type="project" value="TreeGrafter"/>
</dbReference>
<evidence type="ECO:0000259" key="2">
    <source>
        <dbReference type="Pfam" id="PF02775"/>
    </source>
</evidence>
<dbReference type="InterPro" id="IPR011766">
    <property type="entry name" value="TPP_enzyme_TPP-bd"/>
</dbReference>
<dbReference type="AlphaFoldDB" id="A0A7K0G4V4"/>
<reference evidence="3 4" key="1">
    <citation type="submission" date="2019-11" db="EMBL/GenBank/DDBJ databases">
        <title>Pedobacter petrophilus genome.</title>
        <authorList>
            <person name="Feldbauer M.J."/>
            <person name="Newman J.D."/>
        </authorList>
    </citation>
    <scope>NUCLEOTIDE SEQUENCE [LARGE SCALE GENOMIC DNA]</scope>
    <source>
        <strain evidence="3 4">LMG 29686</strain>
    </source>
</reference>
<dbReference type="Pfam" id="PF02775">
    <property type="entry name" value="TPP_enzyme_C"/>
    <property type="match status" value="1"/>
</dbReference>
<dbReference type="Gene3D" id="3.40.50.970">
    <property type="match status" value="1"/>
</dbReference>
<feature type="domain" description="Thiamine pyrophosphate enzyme TPP-binding" evidence="2">
    <location>
        <begin position="10"/>
        <end position="80"/>
    </location>
</feature>